<proteinExistence type="predicted"/>
<name>A0ABS3LW70_9PROT</name>
<evidence type="ECO:0000313" key="3">
    <source>
        <dbReference type="Proteomes" id="UP000664771"/>
    </source>
</evidence>
<feature type="region of interest" description="Disordered" evidence="1">
    <location>
        <begin position="90"/>
        <end position="208"/>
    </location>
</feature>
<gene>
    <name evidence="2" type="ORF">J2D73_10130</name>
</gene>
<feature type="compositionally biased region" description="Polar residues" evidence="1">
    <location>
        <begin position="158"/>
        <end position="171"/>
    </location>
</feature>
<dbReference type="Proteomes" id="UP000664771">
    <property type="component" value="Unassembled WGS sequence"/>
</dbReference>
<dbReference type="RefSeq" id="WP_207881453.1">
    <property type="nucleotide sequence ID" value="NZ_JAFVMF010000010.1"/>
</dbReference>
<evidence type="ECO:0000256" key="1">
    <source>
        <dbReference type="SAM" id="MobiDB-lite"/>
    </source>
</evidence>
<organism evidence="2 3">
    <name type="scientific">Acetobacter sacchari</name>
    <dbReference type="NCBI Taxonomy" id="2661687"/>
    <lineage>
        <taxon>Bacteria</taxon>
        <taxon>Pseudomonadati</taxon>
        <taxon>Pseudomonadota</taxon>
        <taxon>Alphaproteobacteria</taxon>
        <taxon>Acetobacterales</taxon>
        <taxon>Acetobacteraceae</taxon>
        <taxon>Acetobacter</taxon>
    </lineage>
</organism>
<keyword evidence="3" id="KW-1185">Reference proteome</keyword>
<reference evidence="2 3" key="1">
    <citation type="submission" date="2021-03" db="EMBL/GenBank/DDBJ databases">
        <title>The complete genome sequence of Acetobacter sacchari TBRC 11175.</title>
        <authorList>
            <person name="Charoenyingcharoen P."/>
            <person name="Yukphan P."/>
        </authorList>
    </citation>
    <scope>NUCLEOTIDE SEQUENCE [LARGE SCALE GENOMIC DNA]</scope>
    <source>
        <strain evidence="2 3">TBRC 11175</strain>
    </source>
</reference>
<protein>
    <submittedName>
        <fullName evidence="2">Uncharacterized protein</fullName>
    </submittedName>
</protein>
<feature type="compositionally biased region" description="Polar residues" evidence="1">
    <location>
        <begin position="134"/>
        <end position="150"/>
    </location>
</feature>
<accession>A0ABS3LW70</accession>
<dbReference type="EMBL" id="JAFVMF010000010">
    <property type="protein sequence ID" value="MBO1360155.1"/>
    <property type="molecule type" value="Genomic_DNA"/>
</dbReference>
<comment type="caution">
    <text evidence="2">The sequence shown here is derived from an EMBL/GenBank/DDBJ whole genome shotgun (WGS) entry which is preliminary data.</text>
</comment>
<evidence type="ECO:0000313" key="2">
    <source>
        <dbReference type="EMBL" id="MBO1360155.1"/>
    </source>
</evidence>
<sequence>MTTITIETEGQAPIVIAIGATQAVHIGQPEAAALPTDWYPSPDAPIVEASTRPQSGWKKRVRDYAPGLAMGVLAALVIVGSRSAPVPAAISQDGGIQDGTVPQQPLLPPLPGGPIGSATSPDWSGQGGLGRPRSVNQAIQDTQRSLSSSGAPYPMNGAGSSASRSDQNQGGAPTAGVAPTIQGAPTVGAPEQPKSGAGNAAAPFGLEP</sequence>